<dbReference type="EMBL" id="JAGEMK010000003">
    <property type="protein sequence ID" value="MBO1751725.1"/>
    <property type="molecule type" value="Genomic_DNA"/>
</dbReference>
<feature type="compositionally biased region" description="Polar residues" evidence="1">
    <location>
        <begin position="1"/>
        <end position="11"/>
    </location>
</feature>
<gene>
    <name evidence="2" type="ORF">J4G33_07915</name>
</gene>
<accession>A0A939LS84</accession>
<evidence type="ECO:0000313" key="3">
    <source>
        <dbReference type="Proteomes" id="UP000664209"/>
    </source>
</evidence>
<keyword evidence="3" id="KW-1185">Reference proteome</keyword>
<sequence length="116" mass="12844">MSTRTEPTITHQPWCPPTGCDEERDPDGRLLAMYHWSEDYTWKNGYNARLRVVQVEGFGNERSDPPEIHVYGLHPDDALTADQLGDYAAWLRAQAARIGGMIAGTTDVEAGAAKQG</sequence>
<dbReference type="AlphaFoldDB" id="A0A939LS84"/>
<feature type="region of interest" description="Disordered" evidence="1">
    <location>
        <begin position="1"/>
        <end position="20"/>
    </location>
</feature>
<proteinExistence type="predicted"/>
<name>A0A939LS84_9CELL</name>
<evidence type="ECO:0000313" key="2">
    <source>
        <dbReference type="EMBL" id="MBO1751725.1"/>
    </source>
</evidence>
<comment type="caution">
    <text evidence="2">The sequence shown here is derived from an EMBL/GenBank/DDBJ whole genome shotgun (WGS) entry which is preliminary data.</text>
</comment>
<organism evidence="2 3">
    <name type="scientific">Actinotalea soli</name>
    <dbReference type="NCBI Taxonomy" id="2819234"/>
    <lineage>
        <taxon>Bacteria</taxon>
        <taxon>Bacillati</taxon>
        <taxon>Actinomycetota</taxon>
        <taxon>Actinomycetes</taxon>
        <taxon>Micrococcales</taxon>
        <taxon>Cellulomonadaceae</taxon>
        <taxon>Actinotalea</taxon>
    </lineage>
</organism>
<dbReference type="Proteomes" id="UP000664209">
    <property type="component" value="Unassembled WGS sequence"/>
</dbReference>
<protein>
    <submittedName>
        <fullName evidence="2">Uncharacterized protein</fullName>
    </submittedName>
</protein>
<reference evidence="2" key="1">
    <citation type="submission" date="2021-03" db="EMBL/GenBank/DDBJ databases">
        <title>Actinotalea soli sp. nov., isolated from soil.</title>
        <authorList>
            <person name="Ping W."/>
            <person name="Zhang J."/>
        </authorList>
    </citation>
    <scope>NUCLEOTIDE SEQUENCE</scope>
    <source>
        <strain evidence="2">BY-33</strain>
    </source>
</reference>
<evidence type="ECO:0000256" key="1">
    <source>
        <dbReference type="SAM" id="MobiDB-lite"/>
    </source>
</evidence>
<dbReference type="RefSeq" id="WP_208055397.1">
    <property type="nucleotide sequence ID" value="NZ_JAGEMK010000003.1"/>
</dbReference>